<dbReference type="GO" id="GO:0003697">
    <property type="term" value="F:single-stranded DNA binding"/>
    <property type="evidence" value="ECO:0007669"/>
    <property type="project" value="TreeGrafter"/>
</dbReference>
<dbReference type="GO" id="GO:0003684">
    <property type="term" value="F:damaged DNA binding"/>
    <property type="evidence" value="ECO:0007669"/>
    <property type="project" value="InterPro"/>
</dbReference>
<evidence type="ECO:0000259" key="7">
    <source>
        <dbReference type="SMART" id="SM01031"/>
    </source>
</evidence>
<dbReference type="Proteomes" id="UP000095009">
    <property type="component" value="Unassembled WGS sequence"/>
</dbReference>
<dbReference type="GO" id="GO:0071942">
    <property type="term" value="C:XPC complex"/>
    <property type="evidence" value="ECO:0007669"/>
    <property type="project" value="TreeGrafter"/>
</dbReference>
<comment type="subcellular location">
    <subcellularLocation>
        <location evidence="1">Nucleus</location>
    </subcellularLocation>
</comment>
<dbReference type="AlphaFoldDB" id="A0A1E3PSU8"/>
<dbReference type="InterPro" id="IPR042488">
    <property type="entry name" value="Rad4_BHD3_sf"/>
</dbReference>
<dbReference type="GO" id="GO:0006298">
    <property type="term" value="P:mismatch repair"/>
    <property type="evidence" value="ECO:0007669"/>
    <property type="project" value="EnsemblFungi"/>
</dbReference>
<dbReference type="InterPro" id="IPR018328">
    <property type="entry name" value="Rad4_beta-hairpin_dom3"/>
</dbReference>
<dbReference type="InterPro" id="IPR018326">
    <property type="entry name" value="Rad4_beta-hairpin_dom1"/>
</dbReference>
<dbReference type="GO" id="GO:0005737">
    <property type="term" value="C:cytoplasm"/>
    <property type="evidence" value="ECO:0007669"/>
    <property type="project" value="TreeGrafter"/>
</dbReference>
<dbReference type="InterPro" id="IPR036985">
    <property type="entry name" value="Transglutaminase-like_sf"/>
</dbReference>
<feature type="domain" description="Rad4 beta-hairpin" evidence="7">
    <location>
        <begin position="417"/>
        <end position="482"/>
    </location>
</feature>
<sequence length="612" mass="70610">LTKLDRQQRLTIHKLHLLCLLSHIKIRNHWISNTQVRLKLRNLLSENTRKLLHPENTVIVKGDSREFLSPILRTRKFLDGLKAAMEYWAKKFRINKRGIHLRHWNEFYEKITFSDYDINITEDKFFAKITRSFNGSRDIAAQGFCALLRSVDVNARIVSSLQVVDYTSRDPWAERPANTTPQLPREALPENKVEECLSTFKLSPKKPLTSSKRIRFKNGAPTRAMTPAPHHPQFLDSAYPVYWVEAYDCASQRWVSIDPCSKKIVEVVKYRSKLEPPLNDPKNTLSYVVAFDDQGFARDVTRRYTQFYNTKTRKKRVTNLGPQGKEWWEEKVMKACFEPKFQSDIDQLEVAELNNREIQEKLPTNIQDFKNHPIFVLERHLKQSEVLMEPRIPCGTLAVTSGRRVEKIFKRKDVRAVKSALTWYQLGKIIKPGQQPLKMVKRKKFTRKRSSLDDAFDEPSELEDNLETGLYSIEQTELYVPPPVENGIVPKNPFGNLDVYVPTMIPKGGIHLLSSKFPRVVRAAQELEIDYAPAVVGFDFGGSSTGESRGARVANPKIDGIIVPVEHAVSVVIICKELDKVALKEEKEMREAQALGKWRRYFSAIAIKRRLD</sequence>
<dbReference type="Pfam" id="PF10403">
    <property type="entry name" value="BHD_1"/>
    <property type="match status" value="1"/>
</dbReference>
<dbReference type="Gene3D" id="3.30.70.2460">
    <property type="entry name" value="Rad4, beta-hairpin domain BHD3"/>
    <property type="match status" value="1"/>
</dbReference>
<dbReference type="Gene3D" id="2.20.20.110">
    <property type="entry name" value="Rad4, beta-hairpin domain BHD1"/>
    <property type="match status" value="1"/>
</dbReference>
<accession>A0A1E3PSU8</accession>
<evidence type="ECO:0000313" key="10">
    <source>
        <dbReference type="Proteomes" id="UP000095009"/>
    </source>
</evidence>
<feature type="domain" description="Rad4 beta-hairpin" evidence="8">
    <location>
        <begin position="489"/>
        <end position="575"/>
    </location>
</feature>
<dbReference type="PANTHER" id="PTHR12135:SF0">
    <property type="entry name" value="DNA REPAIR PROTEIN COMPLEMENTING XP-C CELLS"/>
    <property type="match status" value="1"/>
</dbReference>
<feature type="non-terminal residue" evidence="9">
    <location>
        <position position="612"/>
    </location>
</feature>
<gene>
    <name evidence="9" type="ORF">NADFUDRAFT_13964</name>
</gene>
<dbReference type="InterPro" id="IPR018327">
    <property type="entry name" value="BHD_2"/>
</dbReference>
<keyword evidence="5" id="KW-0539">Nucleus</keyword>
<evidence type="ECO:0000256" key="1">
    <source>
        <dbReference type="ARBA" id="ARBA00004123"/>
    </source>
</evidence>
<dbReference type="SUPFAM" id="SSF54001">
    <property type="entry name" value="Cysteine proteinases"/>
    <property type="match status" value="1"/>
</dbReference>
<feature type="non-terminal residue" evidence="9">
    <location>
        <position position="1"/>
    </location>
</feature>
<dbReference type="SMART" id="SM01031">
    <property type="entry name" value="BHD_2"/>
    <property type="match status" value="1"/>
</dbReference>
<dbReference type="PANTHER" id="PTHR12135">
    <property type="entry name" value="DNA REPAIR PROTEIN XP-C / RAD4"/>
    <property type="match status" value="1"/>
</dbReference>
<dbReference type="OrthoDB" id="300780at2759"/>
<comment type="similarity">
    <text evidence="2">Belongs to the XPC family.</text>
</comment>
<evidence type="ECO:0000256" key="5">
    <source>
        <dbReference type="ARBA" id="ARBA00023242"/>
    </source>
</evidence>
<dbReference type="EMBL" id="KV454406">
    <property type="protein sequence ID" value="ODQ68334.1"/>
    <property type="molecule type" value="Genomic_DNA"/>
</dbReference>
<dbReference type="GO" id="GO:0000111">
    <property type="term" value="C:nucleotide-excision repair factor 2 complex"/>
    <property type="evidence" value="ECO:0007669"/>
    <property type="project" value="TreeGrafter"/>
</dbReference>
<dbReference type="InterPro" id="IPR004583">
    <property type="entry name" value="DNA_repair_Rad4"/>
</dbReference>
<proteinExistence type="inferred from homology"/>
<dbReference type="SMART" id="SM01032">
    <property type="entry name" value="BHD_3"/>
    <property type="match status" value="1"/>
</dbReference>
<name>A0A1E3PSU8_9ASCO</name>
<dbReference type="Gene3D" id="3.30.60.290">
    <property type="entry name" value="Rad4, beta-hairpin domain BHD2"/>
    <property type="match status" value="1"/>
</dbReference>
<dbReference type="InterPro" id="IPR018325">
    <property type="entry name" value="Rad4/PNGase_transGLS-fold"/>
</dbReference>
<protein>
    <submittedName>
        <fullName evidence="9">Rad4-domain-containing protein</fullName>
    </submittedName>
</protein>
<keyword evidence="3" id="KW-0227">DNA damage</keyword>
<organism evidence="9 10">
    <name type="scientific">Nadsonia fulvescens var. elongata DSM 6958</name>
    <dbReference type="NCBI Taxonomy" id="857566"/>
    <lineage>
        <taxon>Eukaryota</taxon>
        <taxon>Fungi</taxon>
        <taxon>Dikarya</taxon>
        <taxon>Ascomycota</taxon>
        <taxon>Saccharomycotina</taxon>
        <taxon>Dipodascomycetes</taxon>
        <taxon>Dipodascales</taxon>
        <taxon>Dipodascales incertae sedis</taxon>
        <taxon>Nadsonia</taxon>
    </lineage>
</organism>
<evidence type="ECO:0000256" key="4">
    <source>
        <dbReference type="ARBA" id="ARBA00023204"/>
    </source>
</evidence>
<evidence type="ECO:0000259" key="6">
    <source>
        <dbReference type="SMART" id="SM01030"/>
    </source>
</evidence>
<dbReference type="Gene3D" id="3.90.260.10">
    <property type="entry name" value="Transglutaminase-like"/>
    <property type="match status" value="1"/>
</dbReference>
<dbReference type="Pfam" id="PF10405">
    <property type="entry name" value="BHD_3"/>
    <property type="match status" value="1"/>
</dbReference>
<evidence type="ECO:0000256" key="3">
    <source>
        <dbReference type="ARBA" id="ARBA00022763"/>
    </source>
</evidence>
<reference evidence="9 10" key="1">
    <citation type="journal article" date="2016" name="Proc. Natl. Acad. Sci. U.S.A.">
        <title>Comparative genomics of biotechnologically important yeasts.</title>
        <authorList>
            <person name="Riley R."/>
            <person name="Haridas S."/>
            <person name="Wolfe K.H."/>
            <person name="Lopes M.R."/>
            <person name="Hittinger C.T."/>
            <person name="Goeker M."/>
            <person name="Salamov A.A."/>
            <person name="Wisecaver J.H."/>
            <person name="Long T.M."/>
            <person name="Calvey C.H."/>
            <person name="Aerts A.L."/>
            <person name="Barry K.W."/>
            <person name="Choi C."/>
            <person name="Clum A."/>
            <person name="Coughlan A.Y."/>
            <person name="Deshpande S."/>
            <person name="Douglass A.P."/>
            <person name="Hanson S.J."/>
            <person name="Klenk H.-P."/>
            <person name="LaButti K.M."/>
            <person name="Lapidus A."/>
            <person name="Lindquist E.A."/>
            <person name="Lipzen A.M."/>
            <person name="Meier-Kolthoff J.P."/>
            <person name="Ohm R.A."/>
            <person name="Otillar R.P."/>
            <person name="Pangilinan J.L."/>
            <person name="Peng Y."/>
            <person name="Rokas A."/>
            <person name="Rosa C.A."/>
            <person name="Scheuner C."/>
            <person name="Sibirny A.A."/>
            <person name="Slot J.C."/>
            <person name="Stielow J.B."/>
            <person name="Sun H."/>
            <person name="Kurtzman C.P."/>
            <person name="Blackwell M."/>
            <person name="Grigoriev I.V."/>
            <person name="Jeffries T.W."/>
        </authorList>
    </citation>
    <scope>NUCLEOTIDE SEQUENCE [LARGE SCALE GENOMIC DNA]</scope>
    <source>
        <strain evidence="9 10">DSM 6958</strain>
    </source>
</reference>
<evidence type="ECO:0000259" key="8">
    <source>
        <dbReference type="SMART" id="SM01032"/>
    </source>
</evidence>
<evidence type="ECO:0000256" key="2">
    <source>
        <dbReference type="ARBA" id="ARBA00009525"/>
    </source>
</evidence>
<keyword evidence="4" id="KW-0234">DNA repair</keyword>
<dbReference type="InterPro" id="IPR038765">
    <property type="entry name" value="Papain-like_cys_pep_sf"/>
</dbReference>
<keyword evidence="10" id="KW-1185">Reference proteome</keyword>
<feature type="domain" description="Rad4 beta-hairpin" evidence="6">
    <location>
        <begin position="358"/>
        <end position="415"/>
    </location>
</feature>
<dbReference type="Pfam" id="PF10404">
    <property type="entry name" value="BHD_2"/>
    <property type="match status" value="1"/>
</dbReference>
<dbReference type="STRING" id="857566.A0A1E3PSU8"/>
<evidence type="ECO:0000313" key="9">
    <source>
        <dbReference type="EMBL" id="ODQ68334.1"/>
    </source>
</evidence>
<dbReference type="Pfam" id="PF03835">
    <property type="entry name" value="Rad4"/>
    <property type="match status" value="1"/>
</dbReference>
<dbReference type="SMART" id="SM01030">
    <property type="entry name" value="BHD_1"/>
    <property type="match status" value="1"/>
</dbReference>
<dbReference type="GO" id="GO:0006289">
    <property type="term" value="P:nucleotide-excision repair"/>
    <property type="evidence" value="ECO:0007669"/>
    <property type="project" value="EnsemblFungi"/>
</dbReference>